<sequence length="100" mass="11376">MVILRFGKMAGEVRGPGIRLVIPFVDKAIKVDIRERVDRVPTQKYITADNVVVDMDFVIYYKVEEDQVERAVLEIENFRMATINLSYATLRAVIGSTVLS</sequence>
<reference evidence="3" key="1">
    <citation type="submission" date="2018-05" db="EMBL/GenBank/DDBJ databases">
        <authorList>
            <person name="Lanie J.A."/>
            <person name="Ng W.-L."/>
            <person name="Kazmierczak K.M."/>
            <person name="Andrzejewski T.M."/>
            <person name="Davidsen T.M."/>
            <person name="Wayne K.J."/>
            <person name="Tettelin H."/>
            <person name="Glass J.I."/>
            <person name="Rusch D."/>
            <person name="Podicherti R."/>
            <person name="Tsui H.-C.T."/>
            <person name="Winkler M.E."/>
        </authorList>
    </citation>
    <scope>NUCLEOTIDE SEQUENCE</scope>
</reference>
<dbReference type="AlphaFoldDB" id="A0A382SSH1"/>
<feature type="non-terminal residue" evidence="3">
    <location>
        <position position="100"/>
    </location>
</feature>
<dbReference type="Pfam" id="PF01145">
    <property type="entry name" value="Band_7"/>
    <property type="match status" value="1"/>
</dbReference>
<proteinExistence type="inferred from homology"/>
<dbReference type="InterPro" id="IPR001107">
    <property type="entry name" value="Band_7"/>
</dbReference>
<name>A0A382SSH1_9ZZZZ</name>
<dbReference type="InterPro" id="IPR043202">
    <property type="entry name" value="Band-7_stomatin-like"/>
</dbReference>
<dbReference type="PANTHER" id="PTHR10264">
    <property type="entry name" value="BAND 7 PROTEIN-RELATED"/>
    <property type="match status" value="1"/>
</dbReference>
<accession>A0A382SSH1</accession>
<dbReference type="PANTHER" id="PTHR10264:SF19">
    <property type="entry name" value="AT06885P-RELATED"/>
    <property type="match status" value="1"/>
</dbReference>
<gene>
    <name evidence="3" type="ORF">METZ01_LOCUS364982</name>
</gene>
<evidence type="ECO:0000256" key="1">
    <source>
        <dbReference type="ARBA" id="ARBA00008164"/>
    </source>
</evidence>
<comment type="similarity">
    <text evidence="1">Belongs to the band 7/mec-2 family.</text>
</comment>
<evidence type="ECO:0000259" key="2">
    <source>
        <dbReference type="Pfam" id="PF01145"/>
    </source>
</evidence>
<dbReference type="EMBL" id="UINC01130820">
    <property type="protein sequence ID" value="SVD12128.1"/>
    <property type="molecule type" value="Genomic_DNA"/>
</dbReference>
<organism evidence="3">
    <name type="scientific">marine metagenome</name>
    <dbReference type="NCBI Taxonomy" id="408172"/>
    <lineage>
        <taxon>unclassified sequences</taxon>
        <taxon>metagenomes</taxon>
        <taxon>ecological metagenomes</taxon>
    </lineage>
</organism>
<evidence type="ECO:0000313" key="3">
    <source>
        <dbReference type="EMBL" id="SVD12128.1"/>
    </source>
</evidence>
<dbReference type="InterPro" id="IPR036013">
    <property type="entry name" value="Band_7/SPFH_dom_sf"/>
</dbReference>
<feature type="domain" description="Band 7" evidence="2">
    <location>
        <begin position="2"/>
        <end position="96"/>
    </location>
</feature>
<dbReference type="GO" id="GO:0005886">
    <property type="term" value="C:plasma membrane"/>
    <property type="evidence" value="ECO:0007669"/>
    <property type="project" value="InterPro"/>
</dbReference>
<dbReference type="SUPFAM" id="SSF117892">
    <property type="entry name" value="Band 7/SPFH domain"/>
    <property type="match status" value="1"/>
</dbReference>
<dbReference type="Gene3D" id="3.30.479.30">
    <property type="entry name" value="Band 7 domain"/>
    <property type="match status" value="1"/>
</dbReference>
<protein>
    <recommendedName>
        <fullName evidence="2">Band 7 domain-containing protein</fullName>
    </recommendedName>
</protein>